<proteinExistence type="predicted"/>
<name>A0A3N4M1W2_9PEZI</name>
<evidence type="ECO:0000313" key="4">
    <source>
        <dbReference type="Proteomes" id="UP000267821"/>
    </source>
</evidence>
<accession>A0A3N4M1W2</accession>
<organism evidence="3 4">
    <name type="scientific">Terfezia boudieri ATCC MYA-4762</name>
    <dbReference type="NCBI Taxonomy" id="1051890"/>
    <lineage>
        <taxon>Eukaryota</taxon>
        <taxon>Fungi</taxon>
        <taxon>Dikarya</taxon>
        <taxon>Ascomycota</taxon>
        <taxon>Pezizomycotina</taxon>
        <taxon>Pezizomycetes</taxon>
        <taxon>Pezizales</taxon>
        <taxon>Pezizaceae</taxon>
        <taxon>Terfezia</taxon>
    </lineage>
</organism>
<feature type="region of interest" description="Disordered" evidence="1">
    <location>
        <begin position="369"/>
        <end position="458"/>
    </location>
</feature>
<feature type="compositionally biased region" description="Polar residues" evidence="1">
    <location>
        <begin position="441"/>
        <end position="452"/>
    </location>
</feature>
<feature type="compositionally biased region" description="Polar residues" evidence="1">
    <location>
        <begin position="399"/>
        <end position="416"/>
    </location>
</feature>
<keyword evidence="4" id="KW-1185">Reference proteome</keyword>
<dbReference type="InParanoid" id="A0A3N4M1W2"/>
<reference evidence="3 4" key="1">
    <citation type="journal article" date="2018" name="Nat. Ecol. Evol.">
        <title>Pezizomycetes genomes reveal the molecular basis of ectomycorrhizal truffle lifestyle.</title>
        <authorList>
            <person name="Murat C."/>
            <person name="Payen T."/>
            <person name="Noel B."/>
            <person name="Kuo A."/>
            <person name="Morin E."/>
            <person name="Chen J."/>
            <person name="Kohler A."/>
            <person name="Krizsan K."/>
            <person name="Balestrini R."/>
            <person name="Da Silva C."/>
            <person name="Montanini B."/>
            <person name="Hainaut M."/>
            <person name="Levati E."/>
            <person name="Barry K.W."/>
            <person name="Belfiori B."/>
            <person name="Cichocki N."/>
            <person name="Clum A."/>
            <person name="Dockter R.B."/>
            <person name="Fauchery L."/>
            <person name="Guy J."/>
            <person name="Iotti M."/>
            <person name="Le Tacon F."/>
            <person name="Lindquist E.A."/>
            <person name="Lipzen A."/>
            <person name="Malagnac F."/>
            <person name="Mello A."/>
            <person name="Molinier V."/>
            <person name="Miyauchi S."/>
            <person name="Poulain J."/>
            <person name="Riccioni C."/>
            <person name="Rubini A."/>
            <person name="Sitrit Y."/>
            <person name="Splivallo R."/>
            <person name="Traeger S."/>
            <person name="Wang M."/>
            <person name="Zifcakova L."/>
            <person name="Wipf D."/>
            <person name="Zambonelli A."/>
            <person name="Paolocci F."/>
            <person name="Nowrousian M."/>
            <person name="Ottonello S."/>
            <person name="Baldrian P."/>
            <person name="Spatafora J.W."/>
            <person name="Henrissat B."/>
            <person name="Nagy L.G."/>
            <person name="Aury J.M."/>
            <person name="Wincker P."/>
            <person name="Grigoriev I.V."/>
            <person name="Bonfante P."/>
            <person name="Martin F.M."/>
        </authorList>
    </citation>
    <scope>NUCLEOTIDE SEQUENCE [LARGE SCALE GENOMIC DNA]</scope>
    <source>
        <strain evidence="3 4">ATCC MYA-4762</strain>
    </source>
</reference>
<evidence type="ECO:0000313" key="3">
    <source>
        <dbReference type="EMBL" id="RPB27928.1"/>
    </source>
</evidence>
<feature type="region of interest" description="Disordered" evidence="1">
    <location>
        <begin position="273"/>
        <end position="302"/>
    </location>
</feature>
<protein>
    <submittedName>
        <fullName evidence="3">Uncharacterized protein</fullName>
    </submittedName>
</protein>
<dbReference type="Proteomes" id="UP000267821">
    <property type="component" value="Unassembled WGS sequence"/>
</dbReference>
<dbReference type="EMBL" id="ML121530">
    <property type="protein sequence ID" value="RPB27928.1"/>
    <property type="molecule type" value="Genomic_DNA"/>
</dbReference>
<feature type="signal peptide" evidence="2">
    <location>
        <begin position="1"/>
        <end position="16"/>
    </location>
</feature>
<gene>
    <name evidence="3" type="ORF">L211DRAFT_833936</name>
</gene>
<keyword evidence="2" id="KW-0732">Signal</keyword>
<dbReference type="OrthoDB" id="5406572at2759"/>
<evidence type="ECO:0000256" key="1">
    <source>
        <dbReference type="SAM" id="MobiDB-lite"/>
    </source>
</evidence>
<evidence type="ECO:0000256" key="2">
    <source>
        <dbReference type="SAM" id="SignalP"/>
    </source>
</evidence>
<feature type="chain" id="PRO_5018013784" evidence="2">
    <location>
        <begin position="17"/>
        <end position="531"/>
    </location>
</feature>
<feature type="compositionally biased region" description="Basic and acidic residues" evidence="1">
    <location>
        <begin position="291"/>
        <end position="301"/>
    </location>
</feature>
<dbReference type="AlphaFoldDB" id="A0A3N4M1W2"/>
<sequence>MKFLSALVLAIPFVTAAPVPESEGDVAVAPVSATNEATLPVVAEDGTKPIDAAGKKGLFRAGDKVYPSKEALTEALKKKGTQAQDGQYPYGIYDYYGYPQTYQYPAVSTYDYTTYPYYIQDPYAADYAAYYKAQKEQADYEQALKEYEYKKYLYDTDQTHLRPDLFPDHPVVAVPKQQEIEQQIVQVEKPEVAVARPTPKPLSQYKPPKPVLHEQAPYKYQFDDDNEDEEVSQIDQVNFHHQPEHSRPEHNYVSNFHAAPVAVEDRKYQAQPQRIEQAEREFKPKKQTPRPRFEELPEHRNPQYIKQNEDAEPPYFPAETAYYPKAADKVIPLPPTYPARIERADVYPDTNTKPRFRPTNPPSISVAANAANAAAKEPETPVPRESVPREREPRVAVTAPTQAQSQSQRPSLSQYQRPKPEVLNNHNFNPPALSGPASAPYQHNQQFRPSSASHDDRIGQSQVYPRETTALGVQKHPAGGAGVNPDEKTAAGNAGIANANFVIFNRDTLGKKILGKHGYLEESGADWVVPY</sequence>